<reference evidence="1" key="1">
    <citation type="journal article" date="2014" name="Front. Microbiol.">
        <title>High frequency of phylogenetically diverse reductive dehalogenase-homologous genes in deep subseafloor sedimentary metagenomes.</title>
        <authorList>
            <person name="Kawai M."/>
            <person name="Futagami T."/>
            <person name="Toyoda A."/>
            <person name="Takaki Y."/>
            <person name="Nishi S."/>
            <person name="Hori S."/>
            <person name="Arai W."/>
            <person name="Tsubouchi T."/>
            <person name="Morono Y."/>
            <person name="Uchiyama I."/>
            <person name="Ito T."/>
            <person name="Fujiyama A."/>
            <person name="Inagaki F."/>
            <person name="Takami H."/>
        </authorList>
    </citation>
    <scope>NUCLEOTIDE SEQUENCE</scope>
    <source>
        <strain evidence="1">Expedition CK06-06</strain>
    </source>
</reference>
<dbReference type="AlphaFoldDB" id="X1IB12"/>
<proteinExistence type="predicted"/>
<protein>
    <submittedName>
        <fullName evidence="1">Uncharacterized protein</fullName>
    </submittedName>
</protein>
<gene>
    <name evidence="1" type="ORF">S03H2_46769</name>
</gene>
<name>X1IB12_9ZZZZ</name>
<feature type="non-terminal residue" evidence="1">
    <location>
        <position position="1"/>
    </location>
</feature>
<sequence>LLDAGCIIGVACNVFGGGAALKYIPSFSWGGKDGFTENRLNKVVEVARVVMERRKVKQTQIHRNLLEKVYKLTAKERL</sequence>
<accession>X1IB12</accession>
<dbReference type="EMBL" id="BARU01029399">
    <property type="protein sequence ID" value="GAH66450.1"/>
    <property type="molecule type" value="Genomic_DNA"/>
</dbReference>
<organism evidence="1">
    <name type="scientific">marine sediment metagenome</name>
    <dbReference type="NCBI Taxonomy" id="412755"/>
    <lineage>
        <taxon>unclassified sequences</taxon>
        <taxon>metagenomes</taxon>
        <taxon>ecological metagenomes</taxon>
    </lineage>
</organism>
<comment type="caution">
    <text evidence="1">The sequence shown here is derived from an EMBL/GenBank/DDBJ whole genome shotgun (WGS) entry which is preliminary data.</text>
</comment>
<evidence type="ECO:0000313" key="1">
    <source>
        <dbReference type="EMBL" id="GAH66450.1"/>
    </source>
</evidence>